<evidence type="ECO:0000313" key="1">
    <source>
        <dbReference type="EMBL" id="MBL3611183.1"/>
    </source>
</evidence>
<comment type="caution">
    <text evidence="1">The sequence shown here is derived from an EMBL/GenBank/DDBJ whole genome shotgun (WGS) entry which is preliminary data.</text>
</comment>
<dbReference type="Proteomes" id="UP000604473">
    <property type="component" value="Unassembled WGS sequence"/>
</dbReference>
<keyword evidence="2" id="KW-1185">Reference proteome</keyword>
<protein>
    <recommendedName>
        <fullName evidence="3">DUF3142 domain-containing protein</fullName>
    </recommendedName>
</protein>
<name>A0ABS1RZQ2_RHOSU</name>
<dbReference type="RefSeq" id="WP_202250673.1">
    <property type="nucleotide sequence ID" value="NZ_JAESJJ010000051.1"/>
</dbReference>
<accession>A0ABS1RZQ2</accession>
<organism evidence="1 2">
    <name type="scientific">Rhodovulum sulfidophilum</name>
    <name type="common">Rhodobacter sulfidophilus</name>
    <dbReference type="NCBI Taxonomy" id="35806"/>
    <lineage>
        <taxon>Bacteria</taxon>
        <taxon>Pseudomonadati</taxon>
        <taxon>Pseudomonadota</taxon>
        <taxon>Alphaproteobacteria</taxon>
        <taxon>Rhodobacterales</taxon>
        <taxon>Paracoccaceae</taxon>
        <taxon>Rhodovulum</taxon>
    </lineage>
</organism>
<sequence>MRIFRPGNNVAIRLAGLGLFFLLVSLGYAGARDIRHVEFVRYGQNNPDSPTKSILKTAEWIAPLLRPNFFELDRNSDVSFITRTTLYLDRETLDILAPNRSGDFATLISQDMAQVGDHPGLFGAPLLVCFYGPRSRNWGRPSSVPSDIPLETVLAHAGGVKVNLYWNIIDHPPYQAIPNHPLRRIGAFRAICPGEAHAPFVRQFERLVRGTAEWVVKWGFQLHAPVRNLDRPPLSVRLAIGLEYRVAVMKRRPQTQRNGWPLSDPPPVLLRYNVTSVAYDTLGPNGLAEMDFVPIQFLLTERYSGLPRGMTAQVTPGQVAAARMKNKQQSYHICRYRQGHAAYWVWSDAFPLRYQGHEIRSSKGAPDRPVFSCPLDPGALWR</sequence>
<dbReference type="EMBL" id="JAESJJ010000051">
    <property type="protein sequence ID" value="MBL3611183.1"/>
    <property type="molecule type" value="Genomic_DNA"/>
</dbReference>
<evidence type="ECO:0000313" key="2">
    <source>
        <dbReference type="Proteomes" id="UP000604473"/>
    </source>
</evidence>
<proteinExistence type="predicted"/>
<gene>
    <name evidence="1" type="ORF">JMM60_20900</name>
</gene>
<evidence type="ECO:0008006" key="3">
    <source>
        <dbReference type="Google" id="ProtNLM"/>
    </source>
</evidence>
<reference evidence="1 2" key="1">
    <citation type="submission" date="2021-01" db="EMBL/GenBank/DDBJ databases">
        <title>Draft genomes of Rhodovulum sulfidophilum.</title>
        <authorList>
            <person name="Guzman M.S."/>
        </authorList>
    </citation>
    <scope>NUCLEOTIDE SEQUENCE [LARGE SCALE GENOMIC DNA]</scope>
    <source>
        <strain evidence="1 2">AB35</strain>
    </source>
</reference>